<evidence type="ECO:0000256" key="1">
    <source>
        <dbReference type="ARBA" id="ARBA00004370"/>
    </source>
</evidence>
<evidence type="ECO:0000256" key="5">
    <source>
        <dbReference type="SAM" id="Coils"/>
    </source>
</evidence>
<protein>
    <submittedName>
        <fullName evidence="8">Methyl-accepting chemotaxis sensory transducer</fullName>
    </submittedName>
</protein>
<dbReference type="Pfam" id="PF11563">
    <property type="entry name" value="Protoglobin"/>
    <property type="match status" value="1"/>
</dbReference>
<comment type="similarity">
    <text evidence="3">Belongs to the methyl-accepting chemotaxis (MCP) protein family.</text>
</comment>
<reference evidence="9" key="1">
    <citation type="submission" date="2008-03" db="EMBL/GenBank/DDBJ databases">
        <title>Complete sequence of chromosome of Beijerinckia indica subsp. indica ATCC 9039.</title>
        <authorList>
            <consortium name="US DOE Joint Genome Institute"/>
            <person name="Copeland A."/>
            <person name="Lucas S."/>
            <person name="Lapidus A."/>
            <person name="Glavina del Rio T."/>
            <person name="Dalin E."/>
            <person name="Tice H."/>
            <person name="Bruce D."/>
            <person name="Goodwin L."/>
            <person name="Pitluck S."/>
            <person name="LaButti K."/>
            <person name="Schmutz J."/>
            <person name="Larimer F."/>
            <person name="Land M."/>
            <person name="Hauser L."/>
            <person name="Kyrpides N."/>
            <person name="Mikhailova N."/>
            <person name="Dunfield P.F."/>
            <person name="Dedysh S.N."/>
            <person name="Liesack W."/>
            <person name="Saw J.H."/>
            <person name="Alam M."/>
            <person name="Chen Y."/>
            <person name="Murrell J.C."/>
            <person name="Richardson P."/>
        </authorList>
    </citation>
    <scope>NUCLEOTIDE SEQUENCE [LARGE SCALE GENOMIC DNA]</scope>
    <source>
        <strain evidence="9">ATCC 9039 / DSM 1715 / NCIMB 8712</strain>
    </source>
</reference>
<feature type="domain" description="Methyl-accepting transducer" evidence="6">
    <location>
        <begin position="239"/>
        <end position="468"/>
    </location>
</feature>
<dbReference type="PRINTS" id="PR00260">
    <property type="entry name" value="CHEMTRNSDUCR"/>
</dbReference>
<dbReference type="FunFam" id="1.10.287.950:FF:000001">
    <property type="entry name" value="Methyl-accepting chemotaxis sensory transducer"/>
    <property type="match status" value="1"/>
</dbReference>
<evidence type="ECO:0000259" key="6">
    <source>
        <dbReference type="PROSITE" id="PS50111"/>
    </source>
</evidence>
<dbReference type="GO" id="GO:0016020">
    <property type="term" value="C:membrane"/>
    <property type="evidence" value="ECO:0007669"/>
    <property type="project" value="UniProtKB-SubCell"/>
</dbReference>
<feature type="domain" description="HAMP" evidence="7">
    <location>
        <begin position="182"/>
        <end position="234"/>
    </location>
</feature>
<dbReference type="GO" id="GO:0007165">
    <property type="term" value="P:signal transduction"/>
    <property type="evidence" value="ECO:0007669"/>
    <property type="project" value="UniProtKB-KW"/>
</dbReference>
<reference evidence="8 9" key="2">
    <citation type="journal article" date="2010" name="J. Bacteriol.">
        <title>Complete genome sequence of Beijerinckia indica subsp. indica.</title>
        <authorList>
            <person name="Tamas I."/>
            <person name="Dedysh S.N."/>
            <person name="Liesack W."/>
            <person name="Stott M.B."/>
            <person name="Alam M."/>
            <person name="Murrell J.C."/>
            <person name="Dunfield P.F."/>
        </authorList>
    </citation>
    <scope>NUCLEOTIDE SEQUENCE [LARGE SCALE GENOMIC DNA]</scope>
    <source>
        <strain evidence="9">ATCC 9039 / DSM 1715 / NCIMB 8712</strain>
    </source>
</reference>
<dbReference type="InterPro" id="IPR012292">
    <property type="entry name" value="Globin/Proto"/>
</dbReference>
<dbReference type="STRING" id="395963.Bind_0080"/>
<keyword evidence="2" id="KW-0145">Chemotaxis</keyword>
<dbReference type="InterPro" id="IPR051310">
    <property type="entry name" value="MCP_chemotaxis"/>
</dbReference>
<dbReference type="InterPro" id="IPR003660">
    <property type="entry name" value="HAMP_dom"/>
</dbReference>
<comment type="subcellular location">
    <subcellularLocation>
        <location evidence="1">Membrane</location>
    </subcellularLocation>
</comment>
<dbReference type="GO" id="GO:0004888">
    <property type="term" value="F:transmembrane signaling receptor activity"/>
    <property type="evidence" value="ECO:0007669"/>
    <property type="project" value="InterPro"/>
</dbReference>
<dbReference type="InterPro" id="IPR044398">
    <property type="entry name" value="Globin-sensor_dom"/>
</dbReference>
<keyword evidence="4" id="KW-0807">Transducer</keyword>
<dbReference type="InterPro" id="IPR004089">
    <property type="entry name" value="MCPsignal_dom"/>
</dbReference>
<gene>
    <name evidence="8" type="ordered locus">Bind_0080</name>
</gene>
<evidence type="ECO:0000313" key="9">
    <source>
        <dbReference type="Proteomes" id="UP000001695"/>
    </source>
</evidence>
<evidence type="ECO:0000259" key="7">
    <source>
        <dbReference type="PROSITE" id="PS50885"/>
    </source>
</evidence>
<dbReference type="Gene3D" id="1.10.287.950">
    <property type="entry name" value="Methyl-accepting chemotaxis protein"/>
    <property type="match status" value="1"/>
</dbReference>
<dbReference type="Pfam" id="PF00015">
    <property type="entry name" value="MCPsignal"/>
    <property type="match status" value="1"/>
</dbReference>
<accession>B2IB39</accession>
<keyword evidence="5" id="KW-0175">Coiled coil</keyword>
<name>B2IB39_BEII9</name>
<feature type="coiled-coil region" evidence="5">
    <location>
        <begin position="251"/>
        <end position="278"/>
    </location>
</feature>
<evidence type="ECO:0000256" key="2">
    <source>
        <dbReference type="ARBA" id="ARBA00022500"/>
    </source>
</evidence>
<dbReference type="OrthoDB" id="266313at2"/>
<dbReference type="SMART" id="SM00283">
    <property type="entry name" value="MA"/>
    <property type="match status" value="1"/>
</dbReference>
<dbReference type="Gene3D" id="1.10.490.10">
    <property type="entry name" value="Globins"/>
    <property type="match status" value="1"/>
</dbReference>
<dbReference type="InterPro" id="IPR039379">
    <property type="entry name" value="Protoglobin_sensor_dom"/>
</dbReference>
<dbReference type="Proteomes" id="UP000001695">
    <property type="component" value="Chromosome"/>
</dbReference>
<evidence type="ECO:0000256" key="4">
    <source>
        <dbReference type="PROSITE-ProRule" id="PRU00284"/>
    </source>
</evidence>
<evidence type="ECO:0000313" key="8">
    <source>
        <dbReference type="EMBL" id="ACB93739.1"/>
    </source>
</evidence>
<dbReference type="PANTHER" id="PTHR43531">
    <property type="entry name" value="PROTEIN ICFG"/>
    <property type="match status" value="1"/>
</dbReference>
<dbReference type="SMART" id="SM00304">
    <property type="entry name" value="HAMP"/>
    <property type="match status" value="1"/>
</dbReference>
<dbReference type="SUPFAM" id="SSF46458">
    <property type="entry name" value="Globin-like"/>
    <property type="match status" value="1"/>
</dbReference>
<dbReference type="GO" id="GO:0006935">
    <property type="term" value="P:chemotaxis"/>
    <property type="evidence" value="ECO:0007669"/>
    <property type="project" value="UniProtKB-KW"/>
</dbReference>
<dbReference type="InterPro" id="IPR009050">
    <property type="entry name" value="Globin-like_sf"/>
</dbReference>
<dbReference type="CDD" id="cd01068">
    <property type="entry name" value="globin_sensor"/>
    <property type="match status" value="1"/>
</dbReference>
<dbReference type="eggNOG" id="COG0840">
    <property type="taxonomic scope" value="Bacteria"/>
</dbReference>
<sequence>MSDSSALQERLDFMEIEAATKASLNALWPQVESAIGPILTRFYDKISRTPATSRFFTDKSHMGHARQRQLDHWKVLFNAEFGADYERAVLAIGRTHARLGLEPRWYIGAYALIGEGLVETLIEQQWPKLLPSAHKQAAKVSSSLASVWKALLLDIELSISAYLEAIETERRKAEAERLAIETEQKEAIHLLAGALARLAQGDLVSRLDGEIGAEFASLKEDFNDTVGKVHRILTAVVQATDSIRGGTDEMARAADDMARRTEQQAARLQETAASLDKVTRGIGEAATQAHQASKIAASTREEAMQSGQIVAEATTAMSAIEASSGQISRIIGVIDEIALQTNLLALNAGVEAARAGETGKGFAVIASEVRALAQRSAEAAKEIKSLIRTSEAQVGGGVALVGKAGEALERIITRVGEIDGFVAEIAHSSERQARGLSEINATIRQMDQITQQNAAMVEESTATTHLLAAETFDLAKLMDNFQLERRGPGTRPAKPDAGKPAQVLAFPARA</sequence>
<dbReference type="EMBL" id="CP001016">
    <property type="protein sequence ID" value="ACB93739.1"/>
    <property type="molecule type" value="Genomic_DNA"/>
</dbReference>
<dbReference type="PROSITE" id="PS50111">
    <property type="entry name" value="CHEMOTAXIS_TRANSDUC_2"/>
    <property type="match status" value="1"/>
</dbReference>
<proteinExistence type="inferred from homology"/>
<organism evidence="8 9">
    <name type="scientific">Beijerinckia indica subsp. indica (strain ATCC 9039 / DSM 1715 / NCIMB 8712)</name>
    <dbReference type="NCBI Taxonomy" id="395963"/>
    <lineage>
        <taxon>Bacteria</taxon>
        <taxon>Pseudomonadati</taxon>
        <taxon>Pseudomonadota</taxon>
        <taxon>Alphaproteobacteria</taxon>
        <taxon>Hyphomicrobiales</taxon>
        <taxon>Beijerinckiaceae</taxon>
        <taxon>Beijerinckia</taxon>
    </lineage>
</organism>
<dbReference type="GO" id="GO:0019825">
    <property type="term" value="F:oxygen binding"/>
    <property type="evidence" value="ECO:0007669"/>
    <property type="project" value="InterPro"/>
</dbReference>
<dbReference type="KEGG" id="bid:Bind_0080"/>
<dbReference type="PANTHER" id="PTHR43531:SF11">
    <property type="entry name" value="METHYL-ACCEPTING CHEMOTAXIS PROTEIN 3"/>
    <property type="match status" value="1"/>
</dbReference>
<dbReference type="CDD" id="cd11386">
    <property type="entry name" value="MCP_signal"/>
    <property type="match status" value="1"/>
</dbReference>
<dbReference type="SUPFAM" id="SSF58104">
    <property type="entry name" value="Methyl-accepting chemotaxis protein (MCP) signaling domain"/>
    <property type="match status" value="1"/>
</dbReference>
<dbReference type="PROSITE" id="PS50885">
    <property type="entry name" value="HAMP"/>
    <property type="match status" value="1"/>
</dbReference>
<evidence type="ECO:0000256" key="3">
    <source>
        <dbReference type="ARBA" id="ARBA00029447"/>
    </source>
</evidence>
<dbReference type="GO" id="GO:0020037">
    <property type="term" value="F:heme binding"/>
    <property type="evidence" value="ECO:0007669"/>
    <property type="project" value="InterPro"/>
</dbReference>
<dbReference type="InterPro" id="IPR004090">
    <property type="entry name" value="Chemotax_Me-accpt_rcpt"/>
</dbReference>
<dbReference type="RefSeq" id="WP_012383097.1">
    <property type="nucleotide sequence ID" value="NC_010581.1"/>
</dbReference>
<dbReference type="AlphaFoldDB" id="B2IB39"/>
<dbReference type="HOGENOM" id="CLU_000445_107_18_5"/>
<keyword evidence="9" id="KW-1185">Reference proteome</keyword>